<proteinExistence type="predicted"/>
<dbReference type="InterPro" id="IPR013154">
    <property type="entry name" value="ADH-like_N"/>
</dbReference>
<organism evidence="2 3">
    <name type="scientific">Clathrus columnatus</name>
    <dbReference type="NCBI Taxonomy" id="1419009"/>
    <lineage>
        <taxon>Eukaryota</taxon>
        <taxon>Fungi</taxon>
        <taxon>Dikarya</taxon>
        <taxon>Basidiomycota</taxon>
        <taxon>Agaricomycotina</taxon>
        <taxon>Agaricomycetes</taxon>
        <taxon>Phallomycetidae</taxon>
        <taxon>Phallales</taxon>
        <taxon>Clathraceae</taxon>
        <taxon>Clathrus</taxon>
    </lineage>
</organism>
<keyword evidence="3" id="KW-1185">Reference proteome</keyword>
<dbReference type="InterPro" id="IPR020843">
    <property type="entry name" value="ER"/>
</dbReference>
<dbReference type="InterPro" id="IPR036291">
    <property type="entry name" value="NAD(P)-bd_dom_sf"/>
</dbReference>
<dbReference type="EMBL" id="BPWL01000013">
    <property type="protein sequence ID" value="GJJ16144.1"/>
    <property type="molecule type" value="Genomic_DNA"/>
</dbReference>
<dbReference type="Pfam" id="PF08240">
    <property type="entry name" value="ADH_N"/>
    <property type="match status" value="1"/>
</dbReference>
<dbReference type="AlphaFoldDB" id="A0AAV5ASL5"/>
<dbReference type="InterPro" id="IPR011032">
    <property type="entry name" value="GroES-like_sf"/>
</dbReference>
<dbReference type="SMART" id="SM00829">
    <property type="entry name" value="PKS_ER"/>
    <property type="match status" value="1"/>
</dbReference>
<accession>A0AAV5ASL5</accession>
<dbReference type="InterPro" id="IPR013149">
    <property type="entry name" value="ADH-like_C"/>
</dbReference>
<dbReference type="Pfam" id="PF00107">
    <property type="entry name" value="ADH_zinc_N"/>
    <property type="match status" value="1"/>
</dbReference>
<dbReference type="SUPFAM" id="SSF51735">
    <property type="entry name" value="NAD(P)-binding Rossmann-fold domains"/>
    <property type="match status" value="1"/>
</dbReference>
<dbReference type="InterPro" id="IPR047122">
    <property type="entry name" value="Trans-enoyl_RdTase-like"/>
</dbReference>
<protein>
    <recommendedName>
        <fullName evidence="1">Enoyl reductase (ER) domain-containing protein</fullName>
    </recommendedName>
</protein>
<feature type="domain" description="Enoyl reductase (ER)" evidence="1">
    <location>
        <begin position="17"/>
        <end position="333"/>
    </location>
</feature>
<dbReference type="GO" id="GO:0016651">
    <property type="term" value="F:oxidoreductase activity, acting on NAD(P)H"/>
    <property type="evidence" value="ECO:0007669"/>
    <property type="project" value="InterPro"/>
</dbReference>
<reference evidence="2" key="1">
    <citation type="submission" date="2021-10" db="EMBL/GenBank/DDBJ databases">
        <title>De novo Genome Assembly of Clathrus columnatus (Basidiomycota, Fungi) Using Illumina and Nanopore Sequence Data.</title>
        <authorList>
            <person name="Ogiso-Tanaka E."/>
            <person name="Itagaki H."/>
            <person name="Hosoya T."/>
            <person name="Hosaka K."/>
        </authorList>
    </citation>
    <scope>NUCLEOTIDE SEQUENCE</scope>
    <source>
        <strain evidence="2">MO-923</strain>
    </source>
</reference>
<evidence type="ECO:0000313" key="3">
    <source>
        <dbReference type="Proteomes" id="UP001050691"/>
    </source>
</evidence>
<dbReference type="SUPFAM" id="SSF50129">
    <property type="entry name" value="GroES-like"/>
    <property type="match status" value="1"/>
</dbReference>
<evidence type="ECO:0000313" key="2">
    <source>
        <dbReference type="EMBL" id="GJJ16144.1"/>
    </source>
</evidence>
<dbReference type="Gene3D" id="3.40.50.720">
    <property type="entry name" value="NAD(P)-binding Rossmann-like Domain"/>
    <property type="match status" value="1"/>
</dbReference>
<comment type="caution">
    <text evidence="2">The sequence shown here is derived from an EMBL/GenBank/DDBJ whole genome shotgun (WGS) entry which is preliminary data.</text>
</comment>
<name>A0AAV5ASL5_9AGAM</name>
<evidence type="ECO:0000259" key="1">
    <source>
        <dbReference type="SMART" id="SM00829"/>
    </source>
</evidence>
<dbReference type="CDD" id="cd08249">
    <property type="entry name" value="enoyl_reductase_like"/>
    <property type="match status" value="1"/>
</dbReference>
<sequence>MSNVIPDTMRASIVQEGGKVAVQEVPVPVLKSNEILVKVYAVAQNPTDWKKPGTIIGVDFSGIVAKLGDDVSNVKIGDHVSGFTHGGYYTDYGAFAEYTKVESDFVWIVPPGTVTHEEAATMNCGVFTVIQAFYHPSRLGLPNPPTPPTGKWFFVYAGSTSVGLYAIQFARLSGFKVVTVASPRNHKLVTDFGADAYKDPDVVEKIRNVTGNSIQLALDTNADETSQLLTVRTFGPEGGHLIVILPPREAAVKERPDVKIQFTLLYTALGREFSWPSTTFPAAPEDRAHQIVSLVKFSELVKAGYIRPNPVKIWEGGLEAVQEGFDYMREGKLGARYKFEIHSNVTQLSQPCQAILASKTSRKYPSEGIQWHTTESTARDSSAEVVKENDDIQIDPTPDYFAMLTVTVVS</sequence>
<dbReference type="Gene3D" id="3.90.180.10">
    <property type="entry name" value="Medium-chain alcohol dehydrogenases, catalytic domain"/>
    <property type="match status" value="1"/>
</dbReference>
<gene>
    <name evidence="2" type="ORF">Clacol_010424</name>
</gene>
<dbReference type="PANTHER" id="PTHR45348">
    <property type="entry name" value="HYPOTHETICAL OXIDOREDUCTASE (EUROFUNG)"/>
    <property type="match status" value="1"/>
</dbReference>
<dbReference type="Proteomes" id="UP001050691">
    <property type="component" value="Unassembled WGS sequence"/>
</dbReference>